<accession>A0ABV5JPV6</accession>
<feature type="transmembrane region" description="Helical" evidence="2">
    <location>
        <begin position="32"/>
        <end position="51"/>
    </location>
</feature>
<evidence type="ECO:0000256" key="2">
    <source>
        <dbReference type="SAM" id="Phobius"/>
    </source>
</evidence>
<evidence type="ECO:0000313" key="3">
    <source>
        <dbReference type="EMBL" id="MFB9259757.1"/>
    </source>
</evidence>
<protein>
    <submittedName>
        <fullName evidence="3">Uncharacterized protein</fullName>
    </submittedName>
</protein>
<dbReference type="EMBL" id="JBHMDY010000004">
    <property type="protein sequence ID" value="MFB9259757.1"/>
    <property type="molecule type" value="Genomic_DNA"/>
</dbReference>
<dbReference type="Proteomes" id="UP001589700">
    <property type="component" value="Unassembled WGS sequence"/>
</dbReference>
<reference evidence="3 4" key="1">
    <citation type="submission" date="2024-09" db="EMBL/GenBank/DDBJ databases">
        <authorList>
            <person name="Sun Q."/>
            <person name="Mori K."/>
        </authorList>
    </citation>
    <scope>NUCLEOTIDE SEQUENCE [LARGE SCALE GENOMIC DNA]</scope>
    <source>
        <strain evidence="3 4">CCM 7659</strain>
    </source>
</reference>
<keyword evidence="2" id="KW-0472">Membrane</keyword>
<proteinExistence type="predicted"/>
<feature type="compositionally biased region" description="Basic and acidic residues" evidence="1">
    <location>
        <begin position="7"/>
        <end position="27"/>
    </location>
</feature>
<name>A0ABV5JPV6_9ACTN</name>
<gene>
    <name evidence="3" type="ORF">ACFFVD_08070</name>
</gene>
<keyword evidence="4" id="KW-1185">Reference proteome</keyword>
<evidence type="ECO:0000313" key="4">
    <source>
        <dbReference type="Proteomes" id="UP001589700"/>
    </source>
</evidence>
<sequence length="55" mass="6084">MAGRNEPGGDRWEQDFRPDEEMKESPRRSRQPLLAILAILGIILLVLAVAINGGI</sequence>
<feature type="region of interest" description="Disordered" evidence="1">
    <location>
        <begin position="1"/>
        <end position="29"/>
    </location>
</feature>
<evidence type="ECO:0000256" key="1">
    <source>
        <dbReference type="SAM" id="MobiDB-lite"/>
    </source>
</evidence>
<comment type="caution">
    <text evidence="3">The sequence shown here is derived from an EMBL/GenBank/DDBJ whole genome shotgun (WGS) entry which is preliminary data.</text>
</comment>
<organism evidence="3 4">
    <name type="scientific">Dietzia aerolata</name>
    <dbReference type="NCBI Taxonomy" id="595984"/>
    <lineage>
        <taxon>Bacteria</taxon>
        <taxon>Bacillati</taxon>
        <taxon>Actinomycetota</taxon>
        <taxon>Actinomycetes</taxon>
        <taxon>Mycobacteriales</taxon>
        <taxon>Dietziaceae</taxon>
        <taxon>Dietzia</taxon>
    </lineage>
</organism>
<keyword evidence="2" id="KW-0812">Transmembrane</keyword>
<dbReference type="RefSeq" id="WP_182631779.1">
    <property type="nucleotide sequence ID" value="NZ_JAALDM010000083.1"/>
</dbReference>
<keyword evidence="2" id="KW-1133">Transmembrane helix</keyword>